<gene>
    <name evidence="1" type="ORF">DI487_03125</name>
</gene>
<dbReference type="PROSITE" id="PS51257">
    <property type="entry name" value="PROKAR_LIPOPROTEIN"/>
    <property type="match status" value="1"/>
</dbReference>
<evidence type="ECO:0000313" key="2">
    <source>
        <dbReference type="Proteomes" id="UP000245429"/>
    </source>
</evidence>
<keyword evidence="2" id="KW-1185">Reference proteome</keyword>
<name>A0A2U8QS20_9FLAO</name>
<dbReference type="EMBL" id="CP029463">
    <property type="protein sequence ID" value="AWM12957.1"/>
    <property type="molecule type" value="Genomic_DNA"/>
</dbReference>
<dbReference type="OrthoDB" id="8750305at2"/>
<dbReference type="AlphaFoldDB" id="A0A2U8QS20"/>
<protein>
    <recommendedName>
        <fullName evidence="3">Lipoprotein</fullName>
    </recommendedName>
</protein>
<accession>A0A2U8QS20</accession>
<evidence type="ECO:0008006" key="3">
    <source>
        <dbReference type="Google" id="ProtNLM"/>
    </source>
</evidence>
<proteinExistence type="predicted"/>
<sequence length="248" mass="29502">MKKLLYLTLLIFFFSCKNEDNTKVPFESNQTKSNDQQNNAEEKHIIKDDNGNIIEEGNLLNKQKHGVWKYYEGKNLIAVKRFYKDSLLYVLDKNDYIYNDVYLQKINSFIPVPKNWNTNTVFNDSNTLLTSVKNCDETLNYCPNIVLRFEELNSMKFEDYIRNDKDQIQKDFPNLKEVSFSKNNIIKQESYIFKYFINYQNEDIAFLIIWIKNKSKIITYTASSQKSEIEKNLYLFLQIGNSITEKEK</sequence>
<dbReference type="Gene3D" id="3.40.1000.10">
    <property type="entry name" value="Mog1/PsbP, alpha/beta/alpha sandwich"/>
    <property type="match status" value="1"/>
</dbReference>
<dbReference type="KEGG" id="fse:DI487_03125"/>
<evidence type="ECO:0000313" key="1">
    <source>
        <dbReference type="EMBL" id="AWM12957.1"/>
    </source>
</evidence>
<dbReference type="RefSeq" id="WP_109568365.1">
    <property type="nucleotide sequence ID" value="NZ_CP029463.1"/>
</dbReference>
<organism evidence="1 2">
    <name type="scientific">Flavobacterium sediminis</name>
    <dbReference type="NCBI Taxonomy" id="2201181"/>
    <lineage>
        <taxon>Bacteria</taxon>
        <taxon>Pseudomonadati</taxon>
        <taxon>Bacteroidota</taxon>
        <taxon>Flavobacteriia</taxon>
        <taxon>Flavobacteriales</taxon>
        <taxon>Flavobacteriaceae</taxon>
        <taxon>Flavobacterium</taxon>
    </lineage>
</organism>
<reference evidence="1 2" key="1">
    <citation type="submission" date="2018-05" db="EMBL/GenBank/DDBJ databases">
        <title>Flavobacterium sp. MEBiC07310.</title>
        <authorList>
            <person name="Baek K."/>
        </authorList>
    </citation>
    <scope>NUCLEOTIDE SEQUENCE [LARGE SCALE GENOMIC DNA]</scope>
    <source>
        <strain evidence="1 2">MEBiC07310</strain>
    </source>
</reference>
<dbReference type="Proteomes" id="UP000245429">
    <property type="component" value="Chromosome"/>
</dbReference>